<evidence type="ECO:0000256" key="7">
    <source>
        <dbReference type="ARBA" id="ARBA00023237"/>
    </source>
</evidence>
<evidence type="ECO:0000256" key="4">
    <source>
        <dbReference type="ARBA" id="ARBA00022452"/>
    </source>
</evidence>
<keyword evidence="8" id="KW-0732">Signal</keyword>
<name>A0AAP2CI00_9BACT</name>
<proteinExistence type="inferred from homology"/>
<evidence type="ECO:0000256" key="5">
    <source>
        <dbReference type="ARBA" id="ARBA00022692"/>
    </source>
</evidence>
<dbReference type="PANTHER" id="PTHR30026">
    <property type="entry name" value="OUTER MEMBRANE PROTEIN TOLC"/>
    <property type="match status" value="1"/>
</dbReference>
<feature type="chain" id="PRO_5042964869" evidence="8">
    <location>
        <begin position="21"/>
        <end position="445"/>
    </location>
</feature>
<gene>
    <name evidence="9" type="ORF">KI659_06250</name>
</gene>
<evidence type="ECO:0000256" key="8">
    <source>
        <dbReference type="SAM" id="SignalP"/>
    </source>
</evidence>
<dbReference type="AlphaFoldDB" id="A0AAP2CI00"/>
<comment type="similarity">
    <text evidence="2">Belongs to the outer membrane factor (OMF) (TC 1.B.17) family.</text>
</comment>
<comment type="subcellular location">
    <subcellularLocation>
        <location evidence="1">Cell outer membrane</location>
    </subcellularLocation>
</comment>
<feature type="signal peptide" evidence="8">
    <location>
        <begin position="1"/>
        <end position="20"/>
    </location>
</feature>
<keyword evidence="5" id="KW-0812">Transmembrane</keyword>
<evidence type="ECO:0000256" key="1">
    <source>
        <dbReference type="ARBA" id="ARBA00004442"/>
    </source>
</evidence>
<dbReference type="Pfam" id="PF02321">
    <property type="entry name" value="OEP"/>
    <property type="match status" value="1"/>
</dbReference>
<keyword evidence="3" id="KW-0813">Transport</keyword>
<dbReference type="EMBL" id="JAHCMY010000002">
    <property type="protein sequence ID" value="MBS9523616.1"/>
    <property type="molecule type" value="Genomic_DNA"/>
</dbReference>
<evidence type="ECO:0000256" key="6">
    <source>
        <dbReference type="ARBA" id="ARBA00023136"/>
    </source>
</evidence>
<keyword evidence="10" id="KW-1185">Reference proteome</keyword>
<dbReference type="InterPro" id="IPR003423">
    <property type="entry name" value="OMP_efflux"/>
</dbReference>
<evidence type="ECO:0000313" key="10">
    <source>
        <dbReference type="Proteomes" id="UP001319104"/>
    </source>
</evidence>
<comment type="caution">
    <text evidence="9">The sequence shown here is derived from an EMBL/GenBank/DDBJ whole genome shotgun (WGS) entry which is preliminary data.</text>
</comment>
<dbReference type="PANTHER" id="PTHR30026:SF20">
    <property type="entry name" value="OUTER MEMBRANE PROTEIN TOLC"/>
    <property type="match status" value="1"/>
</dbReference>
<keyword evidence="6" id="KW-0472">Membrane</keyword>
<evidence type="ECO:0000256" key="2">
    <source>
        <dbReference type="ARBA" id="ARBA00007613"/>
    </source>
</evidence>
<dbReference type="Proteomes" id="UP001319104">
    <property type="component" value="Unassembled WGS sequence"/>
</dbReference>
<keyword evidence="4" id="KW-1134">Transmembrane beta strand</keyword>
<dbReference type="GO" id="GO:0009279">
    <property type="term" value="C:cell outer membrane"/>
    <property type="evidence" value="ECO:0007669"/>
    <property type="project" value="UniProtKB-SubCell"/>
</dbReference>
<dbReference type="GO" id="GO:0015562">
    <property type="term" value="F:efflux transmembrane transporter activity"/>
    <property type="evidence" value="ECO:0007669"/>
    <property type="project" value="InterPro"/>
</dbReference>
<evidence type="ECO:0000256" key="3">
    <source>
        <dbReference type="ARBA" id="ARBA00022448"/>
    </source>
</evidence>
<organism evidence="9 10">
    <name type="scientific">Litoribacter ruber</name>
    <dbReference type="NCBI Taxonomy" id="702568"/>
    <lineage>
        <taxon>Bacteria</taxon>
        <taxon>Pseudomonadati</taxon>
        <taxon>Bacteroidota</taxon>
        <taxon>Cytophagia</taxon>
        <taxon>Cytophagales</taxon>
        <taxon>Cyclobacteriaceae</taxon>
        <taxon>Litoribacter</taxon>
    </lineage>
</organism>
<reference evidence="9 10" key="1">
    <citation type="submission" date="2021-05" db="EMBL/GenBank/DDBJ databases">
        <authorList>
            <person name="Zhang Z.D."/>
            <person name="Osman G."/>
        </authorList>
    </citation>
    <scope>NUCLEOTIDE SEQUENCE [LARGE SCALE GENOMIC DNA]</scope>
    <source>
        <strain evidence="9 10">KCTC 32217</strain>
    </source>
</reference>
<dbReference type="GO" id="GO:1990281">
    <property type="term" value="C:efflux pump complex"/>
    <property type="evidence" value="ECO:0007669"/>
    <property type="project" value="TreeGrafter"/>
</dbReference>
<dbReference type="InterPro" id="IPR051906">
    <property type="entry name" value="TolC-like"/>
</dbReference>
<dbReference type="GO" id="GO:0015288">
    <property type="term" value="F:porin activity"/>
    <property type="evidence" value="ECO:0007669"/>
    <property type="project" value="TreeGrafter"/>
</dbReference>
<keyword evidence="7" id="KW-0998">Cell outer membrane</keyword>
<dbReference type="SUPFAM" id="SSF56954">
    <property type="entry name" value="Outer membrane efflux proteins (OEP)"/>
    <property type="match status" value="1"/>
</dbReference>
<sequence>MNKSFYLALALLIIGFPAFSQDQEREKLDFEKAIELGLDNNFQVKIAINETEIAEYDRLLGQSLLLPSLDATYTGTYRNEDTEQRFFSEPDPRIIPGAQTYNRNFTMATIYGFRPEAVVALKRLGKLAEVTDLEAKVVIENTVATIATSYYRLVLELQRYDVLSKALELSEERLDIARAQYEFGQASKRDFLAAQVDYNADLAALVNQEQIIETTRINLNEILAIDPDVQFVVNDTITIQENIRLGDLVENAYTDNKQLLATQRMENVAYLQLREARAARLPYLTITGAYNNSIMESDAGFLAENRVDGFTAGATVGINLFSGFALNRRIQQARVQQRNQQFAVEQFEIQMKSDLHRSYNIYTNTKRLLEIERENYEVAVENSEIALERFRLGIASYLEFRDAQVNRLQAESRLIEAVYNIKESEIELMRLSGKIYFQNPQETIY</sequence>
<evidence type="ECO:0000313" key="9">
    <source>
        <dbReference type="EMBL" id="MBS9523616.1"/>
    </source>
</evidence>
<protein>
    <submittedName>
        <fullName evidence="9">TolC family protein</fullName>
    </submittedName>
</protein>
<dbReference type="Gene3D" id="1.20.1600.10">
    <property type="entry name" value="Outer membrane efflux proteins (OEP)"/>
    <property type="match status" value="1"/>
</dbReference>
<dbReference type="RefSeq" id="WP_213944502.1">
    <property type="nucleotide sequence ID" value="NZ_JAHCMY010000002.1"/>
</dbReference>
<accession>A0AAP2CI00</accession>